<dbReference type="PROSITE" id="PS51155">
    <property type="entry name" value="CHIT_BIND_RR_2"/>
    <property type="match status" value="1"/>
</dbReference>
<feature type="compositionally biased region" description="Basic and acidic residues" evidence="3">
    <location>
        <begin position="83"/>
        <end position="94"/>
    </location>
</feature>
<dbReference type="OrthoDB" id="6352077at2759"/>
<reference evidence="5" key="2">
    <citation type="submission" date="2017-10" db="EMBL/GenBank/DDBJ databases">
        <title>Ladona fulva Genome sequencing and assembly.</title>
        <authorList>
            <person name="Murali S."/>
            <person name="Richards S."/>
            <person name="Bandaranaike D."/>
            <person name="Bellair M."/>
            <person name="Blankenburg K."/>
            <person name="Chao H."/>
            <person name="Dinh H."/>
            <person name="Doddapaneni H."/>
            <person name="Dugan-Rocha S."/>
            <person name="Elkadiri S."/>
            <person name="Gnanaolivu R."/>
            <person name="Hernandez B."/>
            <person name="Skinner E."/>
            <person name="Javaid M."/>
            <person name="Lee S."/>
            <person name="Li M."/>
            <person name="Ming W."/>
            <person name="Munidasa M."/>
            <person name="Muniz J."/>
            <person name="Nguyen L."/>
            <person name="Hughes D."/>
            <person name="Osuji N."/>
            <person name="Pu L.-L."/>
            <person name="Puazo M."/>
            <person name="Qu C."/>
            <person name="Quiroz J."/>
            <person name="Raj R."/>
            <person name="Weissenberger G."/>
            <person name="Xin Y."/>
            <person name="Zou X."/>
            <person name="Han Y."/>
            <person name="Worley K."/>
            <person name="Muzny D."/>
            <person name="Gibbs R."/>
        </authorList>
    </citation>
    <scope>NUCLEOTIDE SEQUENCE</scope>
    <source>
        <strain evidence="5">Sampled in the wild</strain>
    </source>
</reference>
<accession>A0A8K0K1P8</accession>
<sequence>MRCICICNTLPSVKIHVTLIQLYISGFLPCLQVLVVAALTLGGVLAQYRGASNPREAAILSEARYLTGDGTFGAAYVQEDGVEFKEESDGEGNRKGQYSYVGPDGQRRTVQYTAGKNGFMATGDHIPTAPPAPLPQAPQPQYTPLPQYNPPPQQDYNPPQQRYNPRPQIFNSQPSYNPPPQQYNPPPQQYNPPPQQYNPPPQQYNPPPPQYNPPSPQYSTPAPHRFFPPGKLNLNRTPDGFSYTFNKS</sequence>
<dbReference type="PANTHER" id="PTHR10380">
    <property type="entry name" value="CUTICLE PROTEIN"/>
    <property type="match status" value="1"/>
</dbReference>
<dbReference type="InterPro" id="IPR050468">
    <property type="entry name" value="Cuticle_Struct_Prot"/>
</dbReference>
<feature type="compositionally biased region" description="Pro residues" evidence="3">
    <location>
        <begin position="128"/>
        <end position="153"/>
    </location>
</feature>
<keyword evidence="1 2" id="KW-0193">Cuticle</keyword>
<dbReference type="InterPro" id="IPR000618">
    <property type="entry name" value="Insect_cuticle"/>
</dbReference>
<feature type="compositionally biased region" description="Low complexity" evidence="3">
    <location>
        <begin position="154"/>
        <end position="175"/>
    </location>
</feature>
<keyword evidence="6" id="KW-1185">Reference proteome</keyword>
<dbReference type="EMBL" id="KZ308293">
    <property type="protein sequence ID" value="KAG8226675.1"/>
    <property type="molecule type" value="Genomic_DNA"/>
</dbReference>
<dbReference type="Pfam" id="PF00379">
    <property type="entry name" value="Chitin_bind_4"/>
    <property type="match status" value="1"/>
</dbReference>
<evidence type="ECO:0000256" key="4">
    <source>
        <dbReference type="SAM" id="Phobius"/>
    </source>
</evidence>
<proteinExistence type="predicted"/>
<feature type="region of interest" description="Disordered" evidence="3">
    <location>
        <begin position="83"/>
        <end position="248"/>
    </location>
</feature>
<keyword evidence="4" id="KW-1133">Transmembrane helix</keyword>
<keyword evidence="4" id="KW-0812">Transmembrane</keyword>
<organism evidence="5 6">
    <name type="scientific">Ladona fulva</name>
    <name type="common">Scarce chaser dragonfly</name>
    <name type="synonym">Libellula fulva</name>
    <dbReference type="NCBI Taxonomy" id="123851"/>
    <lineage>
        <taxon>Eukaryota</taxon>
        <taxon>Metazoa</taxon>
        <taxon>Ecdysozoa</taxon>
        <taxon>Arthropoda</taxon>
        <taxon>Hexapoda</taxon>
        <taxon>Insecta</taxon>
        <taxon>Pterygota</taxon>
        <taxon>Palaeoptera</taxon>
        <taxon>Odonata</taxon>
        <taxon>Epiprocta</taxon>
        <taxon>Anisoptera</taxon>
        <taxon>Libelluloidea</taxon>
        <taxon>Libellulidae</taxon>
        <taxon>Ladona</taxon>
    </lineage>
</organism>
<dbReference type="PROSITE" id="PS00233">
    <property type="entry name" value="CHIT_BIND_RR_1"/>
    <property type="match status" value="1"/>
</dbReference>
<dbReference type="InterPro" id="IPR031311">
    <property type="entry name" value="CHIT_BIND_RR_consensus"/>
</dbReference>
<evidence type="ECO:0000256" key="3">
    <source>
        <dbReference type="SAM" id="MobiDB-lite"/>
    </source>
</evidence>
<evidence type="ECO:0000313" key="5">
    <source>
        <dbReference type="EMBL" id="KAG8226675.1"/>
    </source>
</evidence>
<dbReference type="Proteomes" id="UP000792457">
    <property type="component" value="Unassembled WGS sequence"/>
</dbReference>
<name>A0A8K0K1P8_LADFU</name>
<protein>
    <submittedName>
        <fullName evidence="5">Uncharacterized protein</fullName>
    </submittedName>
</protein>
<feature type="compositionally biased region" description="Pro residues" evidence="3">
    <location>
        <begin position="176"/>
        <end position="216"/>
    </location>
</feature>
<evidence type="ECO:0000256" key="1">
    <source>
        <dbReference type="ARBA" id="ARBA00022460"/>
    </source>
</evidence>
<evidence type="ECO:0000256" key="2">
    <source>
        <dbReference type="PROSITE-ProRule" id="PRU00497"/>
    </source>
</evidence>
<dbReference type="AlphaFoldDB" id="A0A8K0K1P8"/>
<comment type="caution">
    <text evidence="5">The sequence shown here is derived from an EMBL/GenBank/DDBJ whole genome shotgun (WGS) entry which is preliminary data.</text>
</comment>
<reference evidence="5" key="1">
    <citation type="submission" date="2013-04" db="EMBL/GenBank/DDBJ databases">
        <authorList>
            <person name="Qu J."/>
            <person name="Murali S.C."/>
            <person name="Bandaranaike D."/>
            <person name="Bellair M."/>
            <person name="Blankenburg K."/>
            <person name="Chao H."/>
            <person name="Dinh H."/>
            <person name="Doddapaneni H."/>
            <person name="Downs B."/>
            <person name="Dugan-Rocha S."/>
            <person name="Elkadiri S."/>
            <person name="Gnanaolivu R.D."/>
            <person name="Hernandez B."/>
            <person name="Javaid M."/>
            <person name="Jayaseelan J.C."/>
            <person name="Lee S."/>
            <person name="Li M."/>
            <person name="Ming W."/>
            <person name="Munidasa M."/>
            <person name="Muniz J."/>
            <person name="Nguyen L."/>
            <person name="Ongeri F."/>
            <person name="Osuji N."/>
            <person name="Pu L.-L."/>
            <person name="Puazo M."/>
            <person name="Qu C."/>
            <person name="Quiroz J."/>
            <person name="Raj R."/>
            <person name="Weissenberger G."/>
            <person name="Xin Y."/>
            <person name="Zou X."/>
            <person name="Han Y."/>
            <person name="Richards S."/>
            <person name="Worley K."/>
            <person name="Muzny D."/>
            <person name="Gibbs R."/>
        </authorList>
    </citation>
    <scope>NUCLEOTIDE SEQUENCE</scope>
    <source>
        <strain evidence="5">Sampled in the wild</strain>
    </source>
</reference>
<dbReference type="GO" id="GO:0062129">
    <property type="term" value="C:chitin-based extracellular matrix"/>
    <property type="evidence" value="ECO:0007669"/>
    <property type="project" value="TreeGrafter"/>
</dbReference>
<dbReference type="GO" id="GO:0008010">
    <property type="term" value="F:structural constituent of chitin-based larval cuticle"/>
    <property type="evidence" value="ECO:0007669"/>
    <property type="project" value="TreeGrafter"/>
</dbReference>
<dbReference type="PANTHER" id="PTHR10380:SF160">
    <property type="entry name" value="CUTICULAR PROTEIN 100A"/>
    <property type="match status" value="1"/>
</dbReference>
<evidence type="ECO:0000313" key="6">
    <source>
        <dbReference type="Proteomes" id="UP000792457"/>
    </source>
</evidence>
<gene>
    <name evidence="5" type="ORF">J437_LFUL005489</name>
</gene>
<feature type="transmembrane region" description="Helical" evidence="4">
    <location>
        <begin position="20"/>
        <end position="46"/>
    </location>
</feature>
<keyword evidence="4" id="KW-0472">Membrane</keyword>